<gene>
    <name evidence="2" type="ORF">ACFFH7_42250</name>
</gene>
<keyword evidence="1" id="KW-1133">Transmembrane helix</keyword>
<comment type="caution">
    <text evidence="2">The sequence shown here is derived from an EMBL/GenBank/DDBJ whole genome shotgun (WGS) entry which is preliminary data.</text>
</comment>
<evidence type="ECO:0000256" key="1">
    <source>
        <dbReference type="SAM" id="Phobius"/>
    </source>
</evidence>
<reference evidence="2 3" key="1">
    <citation type="submission" date="2024-09" db="EMBL/GenBank/DDBJ databases">
        <authorList>
            <person name="Sun Q."/>
            <person name="Mori K."/>
        </authorList>
    </citation>
    <scope>NUCLEOTIDE SEQUENCE [LARGE SCALE GENOMIC DNA]</scope>
    <source>
        <strain evidence="2 3">TBRC 1432</strain>
    </source>
</reference>
<dbReference type="RefSeq" id="WP_273937975.1">
    <property type="nucleotide sequence ID" value="NZ_CP097263.1"/>
</dbReference>
<dbReference type="EMBL" id="JBHLUD010000015">
    <property type="protein sequence ID" value="MFC0548190.1"/>
    <property type="molecule type" value="Genomic_DNA"/>
</dbReference>
<proteinExistence type="predicted"/>
<evidence type="ECO:0000313" key="2">
    <source>
        <dbReference type="EMBL" id="MFC0548190.1"/>
    </source>
</evidence>
<keyword evidence="1" id="KW-0812">Transmembrane</keyword>
<protein>
    <submittedName>
        <fullName evidence="2">Uncharacterized protein</fullName>
    </submittedName>
</protein>
<evidence type="ECO:0000313" key="3">
    <source>
        <dbReference type="Proteomes" id="UP001589810"/>
    </source>
</evidence>
<dbReference type="Proteomes" id="UP001589810">
    <property type="component" value="Unassembled WGS sequence"/>
</dbReference>
<keyword evidence="3" id="KW-1185">Reference proteome</keyword>
<sequence>METYLGYLAIRFAMIGGVIALALLALFAVAMILRRMGKLDRARAVVEPMIRESARRRGGLTNMVVERVVKERR</sequence>
<accession>A0ABV6N821</accession>
<name>A0ABV6N821_9PSEU</name>
<keyword evidence="1" id="KW-0472">Membrane</keyword>
<organism evidence="2 3">
    <name type="scientific">Kutzneria chonburiensis</name>
    <dbReference type="NCBI Taxonomy" id="1483604"/>
    <lineage>
        <taxon>Bacteria</taxon>
        <taxon>Bacillati</taxon>
        <taxon>Actinomycetota</taxon>
        <taxon>Actinomycetes</taxon>
        <taxon>Pseudonocardiales</taxon>
        <taxon>Pseudonocardiaceae</taxon>
        <taxon>Kutzneria</taxon>
    </lineage>
</organism>
<feature type="transmembrane region" description="Helical" evidence="1">
    <location>
        <begin position="12"/>
        <end position="33"/>
    </location>
</feature>